<reference evidence="1 2" key="1">
    <citation type="journal article" date="2022" name="Microbiol. Res.">
        <title>Comparative genome analysis, predicted lifestyle and antimicrobial strategies of Lactococcus carnosus and Lactococcus paracarnosus isolated from meat.</title>
        <authorList>
            <person name="Werum V."/>
            <person name="Ehrmann M."/>
            <person name="Vogel R."/>
            <person name="Hilgarth M."/>
        </authorList>
    </citation>
    <scope>NUCLEOTIDE SEQUENCE [LARGE SCALE GENOMIC DNA]</scope>
    <source>
        <strain evidence="1 2">TMW21897</strain>
    </source>
</reference>
<accession>A0ABT0APB3</accession>
<dbReference type="EMBL" id="JAAEDA010000019">
    <property type="protein sequence ID" value="MCJ1978309.1"/>
    <property type="molecule type" value="Genomic_DNA"/>
</dbReference>
<dbReference type="RefSeq" id="WP_243915243.1">
    <property type="nucleotide sequence ID" value="NZ_JAAECY010000043.1"/>
</dbReference>
<evidence type="ECO:0000313" key="1">
    <source>
        <dbReference type="EMBL" id="MCJ1978309.1"/>
    </source>
</evidence>
<comment type="caution">
    <text evidence="1">The sequence shown here is derived from an EMBL/GenBank/DDBJ whole genome shotgun (WGS) entry which is preliminary data.</text>
</comment>
<organism evidence="1 2">
    <name type="scientific">Pseudolactococcus paracarnosus</name>
    <dbReference type="NCBI Taxonomy" id="2749962"/>
    <lineage>
        <taxon>Bacteria</taxon>
        <taxon>Bacillati</taxon>
        <taxon>Bacillota</taxon>
        <taxon>Bacilli</taxon>
        <taxon>Lactobacillales</taxon>
        <taxon>Streptococcaceae</taxon>
        <taxon>Pseudolactococcus</taxon>
    </lineage>
</organism>
<gene>
    <name evidence="1" type="ORF">GYN19_10135</name>
</gene>
<dbReference type="Proteomes" id="UP001522462">
    <property type="component" value="Unassembled WGS sequence"/>
</dbReference>
<name>A0ABT0APB3_9LACT</name>
<sequence>MSKFLVMDNQTKEVIGSYNSLSIANEVIDDLEDKSLIITTEEYVFGK</sequence>
<keyword evidence="2" id="KW-1185">Reference proteome</keyword>
<evidence type="ECO:0000313" key="2">
    <source>
        <dbReference type="Proteomes" id="UP001522462"/>
    </source>
</evidence>
<proteinExistence type="predicted"/>
<protein>
    <submittedName>
        <fullName evidence="1">Uncharacterized protein</fullName>
    </submittedName>
</protein>